<feature type="region of interest" description="Disordered" evidence="1">
    <location>
        <begin position="64"/>
        <end position="87"/>
    </location>
</feature>
<reference evidence="2 3" key="1">
    <citation type="journal article" date="2011" name="J. Bacteriol.">
        <title>Complete genome sequences of the chemolithoautotrophic Oligotropha carboxidovorans strains OM4 and OM5.</title>
        <authorList>
            <person name="Volland S."/>
            <person name="Rachinger M."/>
            <person name="Strittmatter A."/>
            <person name="Daniel R."/>
            <person name="Gottschalk G."/>
            <person name="Meyer O."/>
        </authorList>
    </citation>
    <scope>NUCLEOTIDE SEQUENCE [LARGE SCALE GENOMIC DNA]</scope>
    <source>
        <strain evidence="3">ATCC 49405 / DSM 1227 / KCTC 32145 / OM5</strain>
    </source>
</reference>
<gene>
    <name evidence="2" type="ordered locus">OCA5_c24430</name>
</gene>
<dbReference type="STRING" id="504832.OCA5_c24430"/>
<accession>B6JE94</accession>
<sequence>MVTSGLPLKPIWNEQFDAFLRVNGPWKTATELTRALNAAHGTEFTRSAVLGRSFRIGVRIGSAVPRAPQPEPARKAAPSSKGNNYSSEGAKAAGVLARIEQAKSGEVPSCDFKPRTADAQSRHVPLLNLGPFGLECRWPDNELNDASQQTFCGAPTAHGASYCCAHMAIAWGIGTASERSALKTLLEASR</sequence>
<dbReference type="KEGG" id="oca:OCAR_5552"/>
<evidence type="ECO:0000313" key="2">
    <source>
        <dbReference type="EMBL" id="AEI07139.1"/>
    </source>
</evidence>
<dbReference type="Proteomes" id="UP000007730">
    <property type="component" value="Chromosome"/>
</dbReference>
<dbReference type="AlphaFoldDB" id="B6JE94"/>
<proteinExistence type="predicted"/>
<dbReference type="Pfam" id="PF07750">
    <property type="entry name" value="GcrA"/>
    <property type="match status" value="1"/>
</dbReference>
<evidence type="ECO:0000313" key="3">
    <source>
        <dbReference type="Proteomes" id="UP000007730"/>
    </source>
</evidence>
<organism evidence="2 3">
    <name type="scientific">Afipia carboxidovorans (strain ATCC 49405 / DSM 1227 / KCTC 32145 / OM5)</name>
    <name type="common">Oligotropha carboxidovorans</name>
    <dbReference type="NCBI Taxonomy" id="504832"/>
    <lineage>
        <taxon>Bacteria</taxon>
        <taxon>Pseudomonadati</taxon>
        <taxon>Pseudomonadota</taxon>
        <taxon>Alphaproteobacteria</taxon>
        <taxon>Hyphomicrobiales</taxon>
        <taxon>Nitrobacteraceae</taxon>
        <taxon>Afipia</taxon>
    </lineage>
</organism>
<dbReference type="EMBL" id="CP002826">
    <property type="protein sequence ID" value="AEI07139.1"/>
    <property type="molecule type" value="Genomic_DNA"/>
</dbReference>
<dbReference type="KEGG" id="ocg:OCA5_c24430"/>
<dbReference type="eggNOG" id="COG5352">
    <property type="taxonomic scope" value="Bacteria"/>
</dbReference>
<evidence type="ECO:0000256" key="1">
    <source>
        <dbReference type="SAM" id="MobiDB-lite"/>
    </source>
</evidence>
<dbReference type="InterPro" id="IPR011681">
    <property type="entry name" value="GcrA"/>
</dbReference>
<protein>
    <submittedName>
        <fullName evidence="2">Putative cell cycle regulator protein</fullName>
    </submittedName>
</protein>
<dbReference type="HOGENOM" id="CLU_1426693_0_0_5"/>
<keyword evidence="3" id="KW-1185">Reference proteome</keyword>
<name>B6JE94_AFIC5</name>